<dbReference type="EMBL" id="OZ034817">
    <property type="protein sequence ID" value="CAL1380544.1"/>
    <property type="molecule type" value="Genomic_DNA"/>
</dbReference>
<keyword evidence="3" id="KW-1185">Reference proteome</keyword>
<organism evidence="2 3">
    <name type="scientific">Linum trigynum</name>
    <dbReference type="NCBI Taxonomy" id="586398"/>
    <lineage>
        <taxon>Eukaryota</taxon>
        <taxon>Viridiplantae</taxon>
        <taxon>Streptophyta</taxon>
        <taxon>Embryophyta</taxon>
        <taxon>Tracheophyta</taxon>
        <taxon>Spermatophyta</taxon>
        <taxon>Magnoliopsida</taxon>
        <taxon>eudicotyledons</taxon>
        <taxon>Gunneridae</taxon>
        <taxon>Pentapetalae</taxon>
        <taxon>rosids</taxon>
        <taxon>fabids</taxon>
        <taxon>Malpighiales</taxon>
        <taxon>Linaceae</taxon>
        <taxon>Linum</taxon>
    </lineage>
</organism>
<feature type="compositionally biased region" description="Low complexity" evidence="1">
    <location>
        <begin position="37"/>
        <end position="48"/>
    </location>
</feature>
<dbReference type="AlphaFoldDB" id="A0AAV2E3Z3"/>
<sequence length="81" mass="8511">MALPPPRNPPTLKYRFLIASRSPTGFRRDRPSTTRLSSAAGRAGGASRDAGKARYSAATISGSAGQPASSDSPNPHSTTRW</sequence>
<evidence type="ECO:0000313" key="3">
    <source>
        <dbReference type="Proteomes" id="UP001497516"/>
    </source>
</evidence>
<feature type="region of interest" description="Disordered" evidence="1">
    <location>
        <begin position="1"/>
        <end position="81"/>
    </location>
</feature>
<dbReference type="Proteomes" id="UP001497516">
    <property type="component" value="Chromosome 4"/>
</dbReference>
<protein>
    <submittedName>
        <fullName evidence="2">Uncharacterized protein</fullName>
    </submittedName>
</protein>
<name>A0AAV2E3Z3_9ROSI</name>
<proteinExistence type="predicted"/>
<evidence type="ECO:0000256" key="1">
    <source>
        <dbReference type="SAM" id="MobiDB-lite"/>
    </source>
</evidence>
<feature type="compositionally biased region" description="Polar residues" evidence="1">
    <location>
        <begin position="58"/>
        <end position="81"/>
    </location>
</feature>
<reference evidence="2 3" key="1">
    <citation type="submission" date="2024-04" db="EMBL/GenBank/DDBJ databases">
        <authorList>
            <person name="Fracassetti M."/>
        </authorList>
    </citation>
    <scope>NUCLEOTIDE SEQUENCE [LARGE SCALE GENOMIC DNA]</scope>
</reference>
<gene>
    <name evidence="2" type="ORF">LTRI10_LOCUS21981</name>
</gene>
<accession>A0AAV2E3Z3</accession>
<evidence type="ECO:0000313" key="2">
    <source>
        <dbReference type="EMBL" id="CAL1380544.1"/>
    </source>
</evidence>